<dbReference type="NCBIfam" id="NF038228">
    <property type="entry name" value="IcmH_DotU_IVB"/>
    <property type="match status" value="1"/>
</dbReference>
<evidence type="ECO:0000256" key="1">
    <source>
        <dbReference type="PROSITE-ProRule" id="PRU00473"/>
    </source>
</evidence>
<comment type="caution">
    <text evidence="5">The sequence shown here is derived from an EMBL/GenBank/DDBJ whole genome shotgun (WGS) entry which is preliminary data.</text>
</comment>
<keyword evidence="3" id="KW-0812">Transmembrane</keyword>
<reference evidence="5 6" key="1">
    <citation type="submission" date="2017-10" db="EMBL/GenBank/DDBJ databases">
        <title>Novel microbial diversity and functional potential in the marine mammal oral microbiome.</title>
        <authorList>
            <person name="Dudek N.K."/>
            <person name="Sun C.L."/>
            <person name="Burstein D."/>
            <person name="Kantor R.S."/>
            <person name="Aliaga Goltsman D.S."/>
            <person name="Bik E.M."/>
            <person name="Thomas B.C."/>
            <person name="Banfield J.F."/>
            <person name="Relman D.A."/>
        </authorList>
    </citation>
    <scope>NUCLEOTIDE SEQUENCE [LARGE SCALE GENOMIC DNA]</scope>
    <source>
        <strain evidence="5">DOLJORAL78_50_517</strain>
    </source>
</reference>
<feature type="region of interest" description="Disordered" evidence="2">
    <location>
        <begin position="1"/>
        <end position="55"/>
    </location>
</feature>
<accession>A0A2G6PEY4</accession>
<dbReference type="Proteomes" id="UP000229278">
    <property type="component" value="Unassembled WGS sequence"/>
</dbReference>
<dbReference type="PANTHER" id="PTHR38033">
    <property type="entry name" value="MEMBRANE PROTEIN-RELATED"/>
    <property type="match status" value="1"/>
</dbReference>
<evidence type="ECO:0000256" key="2">
    <source>
        <dbReference type="SAM" id="MobiDB-lite"/>
    </source>
</evidence>
<feature type="transmembrane region" description="Helical" evidence="3">
    <location>
        <begin position="240"/>
        <end position="264"/>
    </location>
</feature>
<dbReference type="NCBIfam" id="TIGR03350">
    <property type="entry name" value="type_VI_ompA"/>
    <property type="match status" value="1"/>
</dbReference>
<dbReference type="PROSITE" id="PS51123">
    <property type="entry name" value="OMPA_2"/>
    <property type="match status" value="1"/>
</dbReference>
<keyword evidence="3" id="KW-1133">Transmembrane helix</keyword>
<dbReference type="EMBL" id="PDTV01000007">
    <property type="protein sequence ID" value="PIE83131.1"/>
    <property type="molecule type" value="Genomic_DNA"/>
</dbReference>
<dbReference type="AlphaFoldDB" id="A0A2G6PEY4"/>
<proteinExistence type="predicted"/>
<keyword evidence="1 3" id="KW-0472">Membrane</keyword>
<dbReference type="Pfam" id="PF09850">
    <property type="entry name" value="DotU"/>
    <property type="match status" value="1"/>
</dbReference>
<dbReference type="InterPro" id="IPR006665">
    <property type="entry name" value="OmpA-like"/>
</dbReference>
<protein>
    <submittedName>
        <fullName evidence="5">Type VI secretion system protein TssL</fullName>
    </submittedName>
</protein>
<organism evidence="5 6">
    <name type="scientific">Candidatus Contendibacter odensensis</name>
    <dbReference type="NCBI Taxonomy" id="1400860"/>
    <lineage>
        <taxon>Bacteria</taxon>
        <taxon>Pseudomonadati</taxon>
        <taxon>Pseudomonadota</taxon>
        <taxon>Gammaproteobacteria</taxon>
        <taxon>Candidatus Competibacteraceae</taxon>
        <taxon>Candidatus Contendibacter</taxon>
    </lineage>
</organism>
<dbReference type="Pfam" id="PF00691">
    <property type="entry name" value="OmpA"/>
    <property type="match status" value="1"/>
</dbReference>
<gene>
    <name evidence="5" type="ORF">CSA09_03445</name>
</gene>
<dbReference type="InterPro" id="IPR017732">
    <property type="entry name" value="T4/T6SS_DotU"/>
</dbReference>
<dbReference type="NCBIfam" id="TIGR03349">
    <property type="entry name" value="IV_VI_DotU"/>
    <property type="match status" value="1"/>
</dbReference>
<dbReference type="Gene3D" id="3.30.1330.60">
    <property type="entry name" value="OmpA-like domain"/>
    <property type="match status" value="1"/>
</dbReference>
<evidence type="ECO:0000256" key="3">
    <source>
        <dbReference type="SAM" id="Phobius"/>
    </source>
</evidence>
<dbReference type="InterPro" id="IPR038522">
    <property type="entry name" value="T4/T6SS_DotU_sf"/>
</dbReference>
<dbReference type="PANTHER" id="PTHR38033:SF1">
    <property type="entry name" value="DOTU FAMILY TYPE IV_VI SECRETION SYSTEM PROTEIN"/>
    <property type="match status" value="1"/>
</dbReference>
<evidence type="ECO:0000313" key="6">
    <source>
        <dbReference type="Proteomes" id="UP000229278"/>
    </source>
</evidence>
<dbReference type="GO" id="GO:0016020">
    <property type="term" value="C:membrane"/>
    <property type="evidence" value="ECO:0007669"/>
    <property type="project" value="UniProtKB-UniRule"/>
</dbReference>
<dbReference type="Gene3D" id="1.25.40.590">
    <property type="entry name" value="Type IV / VI secretion system, DotU"/>
    <property type="match status" value="1"/>
</dbReference>
<dbReference type="InterPro" id="IPR036737">
    <property type="entry name" value="OmpA-like_sf"/>
</dbReference>
<feature type="domain" description="OmpA-like" evidence="4">
    <location>
        <begin position="332"/>
        <end position="452"/>
    </location>
</feature>
<dbReference type="CDD" id="cd07185">
    <property type="entry name" value="OmpA_C-like"/>
    <property type="match status" value="1"/>
</dbReference>
<dbReference type="InterPro" id="IPR017733">
    <property type="entry name" value="OmpA-like_dom_proteobacteria"/>
</dbReference>
<dbReference type="SUPFAM" id="SSF103088">
    <property type="entry name" value="OmpA-like"/>
    <property type="match status" value="1"/>
</dbReference>
<name>A0A2G6PEY4_9GAMM</name>
<evidence type="ECO:0000259" key="4">
    <source>
        <dbReference type="PROSITE" id="PS51123"/>
    </source>
</evidence>
<evidence type="ECO:0000313" key="5">
    <source>
        <dbReference type="EMBL" id="PIE83131.1"/>
    </source>
</evidence>
<sequence>MTTDDPFAINGDNERTIIRPTPGGRRPYPEDQAVPVELPSDPIDSEPEAGSLATDAGLNPLESAAAPLLGLVMRLKNTASHPNPDRLRLRMVAEIKAFTAHARDAGIDEKTVYRARYVLCTMLDEVVLNTPWGRVSDWSENSLLITFHNETWGGEKFFELLDAIIVDPRKNLALLEVMYLCMSFGFQGRYRLLENGRSRLDGQRERVYNAIRTAHGEFERELSPNWRGVNQQRNPLIRYVPLWVVAAIAALLLLTAYAIFSWLLNSASDPVLTALSSIRSGDVAMVQRSGIPAAPAQLKPQVASSLGRVSRQLRSFLDPQIRQNLVSVIEEADRTTIRINGDGLFDSGSADVKPAFLSLLTQISQELNTVQGRVLVTGHTDSIPIHTLRFPSNWHLSKARADSVVKILAAVSNNPGRFVSEGRAATQAIAPNNTPQGRALNRRVDIVLLARVNQGAL</sequence>